<dbReference type="GO" id="GO:0010438">
    <property type="term" value="P:cellular response to sulfur starvation"/>
    <property type="evidence" value="ECO:0007669"/>
    <property type="project" value="TreeGrafter"/>
</dbReference>
<keyword evidence="4 7" id="KW-0812">Transmembrane</keyword>
<reference evidence="9" key="1">
    <citation type="submission" date="2018-05" db="EMBL/GenBank/DDBJ databases">
        <authorList>
            <person name="Lanie J.A."/>
            <person name="Ng W.-L."/>
            <person name="Kazmierczak K.M."/>
            <person name="Andrzejewski T.M."/>
            <person name="Davidsen T.M."/>
            <person name="Wayne K.J."/>
            <person name="Tettelin H."/>
            <person name="Glass J.I."/>
            <person name="Rusch D."/>
            <person name="Podicherti R."/>
            <person name="Tsui H.-C.T."/>
            <person name="Winkler M.E."/>
        </authorList>
    </citation>
    <scope>NUCLEOTIDE SEQUENCE</scope>
</reference>
<keyword evidence="3" id="KW-1003">Cell membrane</keyword>
<dbReference type="SUPFAM" id="SSF161098">
    <property type="entry name" value="MetI-like"/>
    <property type="match status" value="1"/>
</dbReference>
<dbReference type="Gene3D" id="1.10.3720.10">
    <property type="entry name" value="MetI-like"/>
    <property type="match status" value="1"/>
</dbReference>
<evidence type="ECO:0000256" key="6">
    <source>
        <dbReference type="ARBA" id="ARBA00023136"/>
    </source>
</evidence>
<dbReference type="PROSITE" id="PS50928">
    <property type="entry name" value="ABC_TM1"/>
    <property type="match status" value="1"/>
</dbReference>
<organism evidence="9">
    <name type="scientific">marine metagenome</name>
    <dbReference type="NCBI Taxonomy" id="408172"/>
    <lineage>
        <taxon>unclassified sequences</taxon>
        <taxon>metagenomes</taxon>
        <taxon>ecological metagenomes</taxon>
    </lineage>
</organism>
<evidence type="ECO:0000256" key="3">
    <source>
        <dbReference type="ARBA" id="ARBA00022475"/>
    </source>
</evidence>
<dbReference type="Pfam" id="PF00528">
    <property type="entry name" value="BPD_transp_1"/>
    <property type="match status" value="1"/>
</dbReference>
<dbReference type="PANTHER" id="PTHR30151:SF25">
    <property type="entry name" value="TAURINE TRANSPORT SYSTEM PERMEASE PROTEIN TAUC"/>
    <property type="match status" value="1"/>
</dbReference>
<feature type="domain" description="ABC transmembrane type-1" evidence="8">
    <location>
        <begin position="1"/>
        <end position="123"/>
    </location>
</feature>
<feature type="transmembrane region" description="Helical" evidence="7">
    <location>
        <begin position="104"/>
        <end position="123"/>
    </location>
</feature>
<proteinExistence type="predicted"/>
<feature type="transmembrane region" description="Helical" evidence="7">
    <location>
        <begin position="6"/>
        <end position="28"/>
    </location>
</feature>
<dbReference type="GO" id="GO:0055085">
    <property type="term" value="P:transmembrane transport"/>
    <property type="evidence" value="ECO:0007669"/>
    <property type="project" value="InterPro"/>
</dbReference>
<dbReference type="InterPro" id="IPR000515">
    <property type="entry name" value="MetI-like"/>
</dbReference>
<dbReference type="GO" id="GO:0005886">
    <property type="term" value="C:plasma membrane"/>
    <property type="evidence" value="ECO:0007669"/>
    <property type="project" value="UniProtKB-SubCell"/>
</dbReference>
<evidence type="ECO:0000256" key="4">
    <source>
        <dbReference type="ARBA" id="ARBA00022692"/>
    </source>
</evidence>
<dbReference type="PANTHER" id="PTHR30151">
    <property type="entry name" value="ALKANE SULFONATE ABC TRANSPORTER-RELATED, MEMBRANE SUBUNIT"/>
    <property type="match status" value="1"/>
</dbReference>
<name>A0A382ZSD5_9ZZZZ</name>
<accession>A0A382ZSD5</accession>
<dbReference type="AlphaFoldDB" id="A0A382ZSD5"/>
<feature type="non-terminal residue" evidence="9">
    <location>
        <position position="1"/>
    </location>
</feature>
<keyword evidence="2" id="KW-0813">Transport</keyword>
<dbReference type="InterPro" id="IPR035906">
    <property type="entry name" value="MetI-like_sf"/>
</dbReference>
<protein>
    <recommendedName>
        <fullName evidence="8">ABC transmembrane type-1 domain-containing protein</fullName>
    </recommendedName>
</protein>
<gene>
    <name evidence="9" type="ORF">METZ01_LOCUS451226</name>
</gene>
<comment type="subcellular location">
    <subcellularLocation>
        <location evidence="1">Cell membrane</location>
        <topology evidence="1">Multi-pass membrane protein</topology>
    </subcellularLocation>
</comment>
<keyword evidence="6 7" id="KW-0472">Membrane</keyword>
<evidence type="ECO:0000256" key="7">
    <source>
        <dbReference type="SAM" id="Phobius"/>
    </source>
</evidence>
<evidence type="ECO:0000259" key="8">
    <source>
        <dbReference type="PROSITE" id="PS50928"/>
    </source>
</evidence>
<sequence>FGIDNVGKVFLLFMVSFSIMIISARAGASGTQLSKIHAAHSLGASRWQILREVIFPNSLPEILTGIRVAVGMCWGTLVAAEFLAGTTGIGFVENVARKYMQYEVIWITIFVMGMLGLLFDVTIRKIIDKTIPWRGKG</sequence>
<evidence type="ECO:0000256" key="2">
    <source>
        <dbReference type="ARBA" id="ARBA00022448"/>
    </source>
</evidence>
<dbReference type="CDD" id="cd06261">
    <property type="entry name" value="TM_PBP2"/>
    <property type="match status" value="1"/>
</dbReference>
<keyword evidence="5 7" id="KW-1133">Transmembrane helix</keyword>
<evidence type="ECO:0000256" key="5">
    <source>
        <dbReference type="ARBA" id="ARBA00022989"/>
    </source>
</evidence>
<feature type="transmembrane region" description="Helical" evidence="7">
    <location>
        <begin position="68"/>
        <end position="92"/>
    </location>
</feature>
<dbReference type="EMBL" id="UINC01186241">
    <property type="protein sequence ID" value="SVD98372.1"/>
    <property type="molecule type" value="Genomic_DNA"/>
</dbReference>
<evidence type="ECO:0000256" key="1">
    <source>
        <dbReference type="ARBA" id="ARBA00004651"/>
    </source>
</evidence>
<evidence type="ECO:0000313" key="9">
    <source>
        <dbReference type="EMBL" id="SVD98372.1"/>
    </source>
</evidence>